<accession>A0A0F9HE96</accession>
<feature type="compositionally biased region" description="Basic and acidic residues" evidence="1">
    <location>
        <begin position="255"/>
        <end position="268"/>
    </location>
</feature>
<proteinExistence type="predicted"/>
<sequence>MILPRDMEVQIPLIHIVESDDLYLEAREDVFWFDLLRDLDWPSLRPVASGYYEALWQFNEQQARARVERSATDSATNPETPEEATHRLLFERPTLCEDAPILHEPEMLKPSPIRVDPSTLRPGRTPVRFAGRAPKCFFAMFKAFMGVAVCGTPPEPQHVRQKLIDNPSFARSCGFTLPDPKRGYRQSDVPSLRKLEQFDQIMSDNGSWGEAAVGQVAKNLKEGFIKLEPTLVHDTTHYQAFSSMQVVDLPEDEEKPLSNEVKPDETKADVGNPTTTKHRKQQPKRKKRKRKSHPKTTKTCKCPDRVNCPHPWVNADEGAGTVVKSTGKMYWGHKASTISFAHQEILLDAVAMTDAASHDSQSLPEHIARVFKLHPDLKPVIKRVLDDGAADDQSLKDFFQAEWEIELLAPINPRRRGPITKDLPRGIDHLTPIGTPVCQQGYPLEFVTCRHDTRKFVFQAPSGEDGIPVCWQCPAGSQCYHGNVGSRRVTIAFERLPWLDPEFPQVSKRFAK</sequence>
<protein>
    <recommendedName>
        <fullName evidence="3">Transposase DDE domain-containing protein</fullName>
    </recommendedName>
</protein>
<evidence type="ECO:0000313" key="2">
    <source>
        <dbReference type="EMBL" id="KKL73397.1"/>
    </source>
</evidence>
<dbReference type="AlphaFoldDB" id="A0A0F9HE96"/>
<gene>
    <name evidence="2" type="ORF">LCGC14_2075310</name>
</gene>
<comment type="caution">
    <text evidence="2">The sequence shown here is derived from an EMBL/GenBank/DDBJ whole genome shotgun (WGS) entry which is preliminary data.</text>
</comment>
<evidence type="ECO:0008006" key="3">
    <source>
        <dbReference type="Google" id="ProtNLM"/>
    </source>
</evidence>
<organism evidence="2">
    <name type="scientific">marine sediment metagenome</name>
    <dbReference type="NCBI Taxonomy" id="412755"/>
    <lineage>
        <taxon>unclassified sequences</taxon>
        <taxon>metagenomes</taxon>
        <taxon>ecological metagenomes</taxon>
    </lineage>
</organism>
<dbReference type="EMBL" id="LAZR01024971">
    <property type="protein sequence ID" value="KKL73397.1"/>
    <property type="molecule type" value="Genomic_DNA"/>
</dbReference>
<feature type="region of interest" description="Disordered" evidence="1">
    <location>
        <begin position="244"/>
        <end position="299"/>
    </location>
</feature>
<feature type="compositionally biased region" description="Basic residues" evidence="1">
    <location>
        <begin position="276"/>
        <end position="298"/>
    </location>
</feature>
<name>A0A0F9HE96_9ZZZZ</name>
<reference evidence="2" key="1">
    <citation type="journal article" date="2015" name="Nature">
        <title>Complex archaea that bridge the gap between prokaryotes and eukaryotes.</title>
        <authorList>
            <person name="Spang A."/>
            <person name="Saw J.H."/>
            <person name="Jorgensen S.L."/>
            <person name="Zaremba-Niedzwiedzka K."/>
            <person name="Martijn J."/>
            <person name="Lind A.E."/>
            <person name="van Eijk R."/>
            <person name="Schleper C."/>
            <person name="Guy L."/>
            <person name="Ettema T.J."/>
        </authorList>
    </citation>
    <scope>NUCLEOTIDE SEQUENCE</scope>
</reference>
<evidence type="ECO:0000256" key="1">
    <source>
        <dbReference type="SAM" id="MobiDB-lite"/>
    </source>
</evidence>
<feature type="non-terminal residue" evidence="2">
    <location>
        <position position="512"/>
    </location>
</feature>